<dbReference type="GO" id="GO:0005886">
    <property type="term" value="C:plasma membrane"/>
    <property type="evidence" value="ECO:0007669"/>
    <property type="project" value="TreeGrafter"/>
</dbReference>
<comment type="similarity">
    <text evidence="1">Belongs to the nitroreductase family.</text>
</comment>
<keyword evidence="2" id="KW-0285">Flavoprotein</keyword>
<name>A0A1X7SLN3_AMPQE</name>
<dbReference type="STRING" id="400682.A0A1X7SLN3"/>
<dbReference type="InParanoid" id="A0A1X7SLN3"/>
<proteinExistence type="inferred from homology"/>
<protein>
    <recommendedName>
        <fullName evidence="6">Nitroreductase domain-containing protein</fullName>
    </recommendedName>
</protein>
<evidence type="ECO:0008006" key="6">
    <source>
        <dbReference type="Google" id="ProtNLM"/>
    </source>
</evidence>
<dbReference type="SUPFAM" id="SSF55469">
    <property type="entry name" value="FMN-dependent nitroreductase-like"/>
    <property type="match status" value="1"/>
</dbReference>
<dbReference type="PANTHER" id="PTHR23026">
    <property type="entry name" value="NADPH NITROREDUCTASE"/>
    <property type="match status" value="1"/>
</dbReference>
<dbReference type="Gene3D" id="3.40.109.10">
    <property type="entry name" value="NADH Oxidase"/>
    <property type="match status" value="1"/>
</dbReference>
<reference evidence="5" key="1">
    <citation type="submission" date="2017-05" db="UniProtKB">
        <authorList>
            <consortium name="EnsemblMetazoa"/>
        </authorList>
    </citation>
    <scope>IDENTIFICATION</scope>
</reference>
<dbReference type="GO" id="GO:0016491">
    <property type="term" value="F:oxidoreductase activity"/>
    <property type="evidence" value="ECO:0007669"/>
    <property type="project" value="UniProtKB-KW"/>
</dbReference>
<evidence type="ECO:0000256" key="4">
    <source>
        <dbReference type="ARBA" id="ARBA00023002"/>
    </source>
</evidence>
<dbReference type="EnsemblMetazoa" id="Aqu2.1.03053_001">
    <property type="protein sequence ID" value="Aqu2.1.03053_001"/>
    <property type="gene ID" value="Aqu2.1.03053"/>
</dbReference>
<dbReference type="InterPro" id="IPR000415">
    <property type="entry name" value="Nitroreductase-like"/>
</dbReference>
<dbReference type="GO" id="GO:0006570">
    <property type="term" value="P:tyrosine metabolic process"/>
    <property type="evidence" value="ECO:0007669"/>
    <property type="project" value="TreeGrafter"/>
</dbReference>
<keyword evidence="4" id="KW-0560">Oxidoreductase</keyword>
<dbReference type="PANTHER" id="PTHR23026:SF90">
    <property type="entry name" value="IODOTYROSINE DEIODINASE 1"/>
    <property type="match status" value="1"/>
</dbReference>
<organism evidence="5">
    <name type="scientific">Amphimedon queenslandica</name>
    <name type="common">Sponge</name>
    <dbReference type="NCBI Taxonomy" id="400682"/>
    <lineage>
        <taxon>Eukaryota</taxon>
        <taxon>Metazoa</taxon>
        <taxon>Porifera</taxon>
        <taxon>Demospongiae</taxon>
        <taxon>Heteroscleromorpha</taxon>
        <taxon>Haplosclerida</taxon>
        <taxon>Niphatidae</taxon>
        <taxon>Amphimedon</taxon>
    </lineage>
</organism>
<dbReference type="InterPro" id="IPR050627">
    <property type="entry name" value="Nitroreductase/BluB"/>
</dbReference>
<dbReference type="AlphaFoldDB" id="A0A1X7SLN3"/>
<sequence length="68" mass="7262">GILIAAIHNAGLVTVTTTPLNAGGQIRELLGRPLSEKVMLVLPVGYPSEDATVPDVKRKELEDIMILI</sequence>
<evidence type="ECO:0000256" key="1">
    <source>
        <dbReference type="ARBA" id="ARBA00007118"/>
    </source>
</evidence>
<evidence type="ECO:0000313" key="5">
    <source>
        <dbReference type="EnsemblMetazoa" id="Aqu2.1.03053_001"/>
    </source>
</evidence>
<dbReference type="OrthoDB" id="41362at2759"/>
<dbReference type="eggNOG" id="KOG3936">
    <property type="taxonomic scope" value="Eukaryota"/>
</dbReference>
<dbReference type="OMA" id="DIMMHIA"/>
<accession>A0A1X7SLN3</accession>
<evidence type="ECO:0000256" key="2">
    <source>
        <dbReference type="ARBA" id="ARBA00022630"/>
    </source>
</evidence>
<evidence type="ECO:0000256" key="3">
    <source>
        <dbReference type="ARBA" id="ARBA00022643"/>
    </source>
</evidence>
<keyword evidence="3" id="KW-0288">FMN</keyword>